<protein>
    <submittedName>
        <fullName evidence="1">Uncharacterized protein</fullName>
    </submittedName>
</protein>
<dbReference type="EMBL" id="LAZR01044770">
    <property type="protein sequence ID" value="KKL03843.1"/>
    <property type="molecule type" value="Genomic_DNA"/>
</dbReference>
<gene>
    <name evidence="1" type="ORF">LCGC14_2622090</name>
</gene>
<comment type="caution">
    <text evidence="1">The sequence shown here is derived from an EMBL/GenBank/DDBJ whole genome shotgun (WGS) entry which is preliminary data.</text>
</comment>
<evidence type="ECO:0000313" key="1">
    <source>
        <dbReference type="EMBL" id="KKL03843.1"/>
    </source>
</evidence>
<dbReference type="AlphaFoldDB" id="A0A0F9CVE1"/>
<proteinExistence type="predicted"/>
<sequence length="64" mass="7412">MNLGFGFGDHFCLTYLCSNLLSSTQITGSHMKLHKRSHGIKRILNYKKSRGDLYLDLLRTRIKL</sequence>
<organism evidence="1">
    <name type="scientific">marine sediment metagenome</name>
    <dbReference type="NCBI Taxonomy" id="412755"/>
    <lineage>
        <taxon>unclassified sequences</taxon>
        <taxon>metagenomes</taxon>
        <taxon>ecological metagenomes</taxon>
    </lineage>
</organism>
<reference evidence="1" key="1">
    <citation type="journal article" date="2015" name="Nature">
        <title>Complex archaea that bridge the gap between prokaryotes and eukaryotes.</title>
        <authorList>
            <person name="Spang A."/>
            <person name="Saw J.H."/>
            <person name="Jorgensen S.L."/>
            <person name="Zaremba-Niedzwiedzka K."/>
            <person name="Martijn J."/>
            <person name="Lind A.E."/>
            <person name="van Eijk R."/>
            <person name="Schleper C."/>
            <person name="Guy L."/>
            <person name="Ettema T.J."/>
        </authorList>
    </citation>
    <scope>NUCLEOTIDE SEQUENCE</scope>
</reference>
<accession>A0A0F9CVE1</accession>
<name>A0A0F9CVE1_9ZZZZ</name>